<reference evidence="1 2" key="1">
    <citation type="submission" date="2014-08" db="EMBL/GenBank/DDBJ databases">
        <title>Whole genome shotgun sequence of Rhizobium rubi NBRC 13261.</title>
        <authorList>
            <person name="Katano-Makiyama Y."/>
            <person name="Hosoyama A."/>
            <person name="Hashimoto M."/>
            <person name="Hosoyama Y."/>
            <person name="Noguchi M."/>
            <person name="Tsuchikane K."/>
            <person name="Uohara A."/>
            <person name="Ohji S."/>
            <person name="Ichikawa N."/>
            <person name="Kimura A."/>
            <person name="Yamazoe A."/>
            <person name="Fujita N."/>
        </authorList>
    </citation>
    <scope>NUCLEOTIDE SEQUENCE [LARGE SCALE GENOMIC DNA]</scope>
    <source>
        <strain evidence="1 2">NBRC 13261</strain>
    </source>
</reference>
<gene>
    <name evidence="1" type="ORF">RRU01S_02_00610</name>
</gene>
<evidence type="ECO:0000313" key="1">
    <source>
        <dbReference type="EMBL" id="GAK68733.1"/>
    </source>
</evidence>
<protein>
    <submittedName>
        <fullName evidence="1">Uncharacterized protein</fullName>
    </submittedName>
</protein>
<accession>A0A081CPY7</accession>
<organism evidence="1 2">
    <name type="scientific">Agrobacterium rubi TR3 = NBRC 13261</name>
    <dbReference type="NCBI Taxonomy" id="1368415"/>
    <lineage>
        <taxon>Bacteria</taxon>
        <taxon>Pseudomonadati</taxon>
        <taxon>Pseudomonadota</taxon>
        <taxon>Alphaproteobacteria</taxon>
        <taxon>Hyphomicrobiales</taxon>
        <taxon>Rhizobiaceae</taxon>
        <taxon>Rhizobium/Agrobacterium group</taxon>
        <taxon>Agrobacterium</taxon>
    </lineage>
</organism>
<dbReference type="AlphaFoldDB" id="A0A081CPY7"/>
<proteinExistence type="predicted"/>
<name>A0A081CPY7_9HYPH</name>
<sequence length="63" mass="7005">MGKGSFCREAGALAFGFYQVWVRRSLFRHPGLEPWSSCRASARHKESFAIKDLIAMDTGSSPV</sequence>
<dbReference type="EMBL" id="BBJU01000002">
    <property type="protein sequence ID" value="GAK68733.1"/>
    <property type="molecule type" value="Genomic_DNA"/>
</dbReference>
<evidence type="ECO:0000313" key="2">
    <source>
        <dbReference type="Proteomes" id="UP000028701"/>
    </source>
</evidence>
<dbReference type="Proteomes" id="UP000028701">
    <property type="component" value="Unassembled WGS sequence"/>
</dbReference>
<comment type="caution">
    <text evidence="1">The sequence shown here is derived from an EMBL/GenBank/DDBJ whole genome shotgun (WGS) entry which is preliminary data.</text>
</comment>